<dbReference type="NCBIfam" id="TIGR02210">
    <property type="entry name" value="rodA_shape"/>
    <property type="match status" value="1"/>
</dbReference>
<keyword evidence="5 6" id="KW-0472">Membrane</keyword>
<dbReference type="InterPro" id="IPR011923">
    <property type="entry name" value="RodA/MrdB"/>
</dbReference>
<dbReference type="GO" id="GO:0015648">
    <property type="term" value="F:lipid-linked peptidoglycan transporter activity"/>
    <property type="evidence" value="ECO:0007669"/>
    <property type="project" value="TreeGrafter"/>
</dbReference>
<comment type="subcellular location">
    <subcellularLocation>
        <location evidence="1">Membrane</location>
        <topology evidence="1">Multi-pass membrane protein</topology>
    </subcellularLocation>
</comment>
<protein>
    <submittedName>
        <fullName evidence="7">Rod shape-determining protein RodA</fullName>
    </submittedName>
</protein>
<dbReference type="EMBL" id="MFBJ01000072">
    <property type="protein sequence ID" value="OGD94900.1"/>
    <property type="molecule type" value="Genomic_DNA"/>
</dbReference>
<sequence>MNSFWDWKLFLLILAIGLISLLALFSLDRELFRNQLVYWAIGLLLLFIVSRFGNVVFQKISIPVYIISILALIILLVIGEPIRGSVRWLDLGLFRFQPSEFAKAASVLILANYYKERSAQRIKDLLISFTLILPFILLIVIQPDIGNTLAFFAIWLGISFVSGLKVKDFLIGLAFAVSLIFFTFGLLAPYQKQRIYNFVNPNLDPLGTGYSIIQSKIAVGSGQFLGRGLGQGSQSQLKFLPDDESDFIFASISEQLGFAGALLLIIIYLFTFFRIIFLARITDHFGNLIIMGILSYLLVQFFINIGMNIGLVPVTGITLPFVSYGGSSLITILILIGIVFAFKRVSLEAYH</sequence>
<dbReference type="GO" id="GO:0032153">
    <property type="term" value="C:cell division site"/>
    <property type="evidence" value="ECO:0007669"/>
    <property type="project" value="TreeGrafter"/>
</dbReference>
<dbReference type="GO" id="GO:0051301">
    <property type="term" value="P:cell division"/>
    <property type="evidence" value="ECO:0007669"/>
    <property type="project" value="InterPro"/>
</dbReference>
<dbReference type="InterPro" id="IPR001182">
    <property type="entry name" value="FtsW/RodA"/>
</dbReference>
<proteinExistence type="predicted"/>
<keyword evidence="2 6" id="KW-0812">Transmembrane</keyword>
<dbReference type="GO" id="GO:0005886">
    <property type="term" value="C:plasma membrane"/>
    <property type="evidence" value="ECO:0007669"/>
    <property type="project" value="TreeGrafter"/>
</dbReference>
<comment type="caution">
    <text evidence="7">The sequence shown here is derived from an EMBL/GenBank/DDBJ whole genome shotgun (WGS) entry which is preliminary data.</text>
</comment>
<dbReference type="InterPro" id="IPR018365">
    <property type="entry name" value="Cell_cycle_FtsW-rel_CS"/>
</dbReference>
<feature type="transmembrane region" description="Helical" evidence="6">
    <location>
        <begin position="321"/>
        <end position="342"/>
    </location>
</feature>
<organism evidence="7 8">
    <name type="scientific">Candidatus Curtissbacteria bacterium RIFCSPHIGHO2_12_FULL_38_9b</name>
    <dbReference type="NCBI Taxonomy" id="1797720"/>
    <lineage>
        <taxon>Bacteria</taxon>
        <taxon>Candidatus Curtissiibacteriota</taxon>
    </lineage>
</organism>
<dbReference type="AlphaFoldDB" id="A0A1F5GSP7"/>
<evidence type="ECO:0000256" key="5">
    <source>
        <dbReference type="ARBA" id="ARBA00023136"/>
    </source>
</evidence>
<feature type="transmembrane region" description="Helical" evidence="6">
    <location>
        <begin position="148"/>
        <end position="164"/>
    </location>
</feature>
<dbReference type="PANTHER" id="PTHR30474">
    <property type="entry name" value="CELL CYCLE PROTEIN"/>
    <property type="match status" value="1"/>
</dbReference>
<evidence type="ECO:0000313" key="7">
    <source>
        <dbReference type="EMBL" id="OGD94900.1"/>
    </source>
</evidence>
<evidence type="ECO:0000256" key="2">
    <source>
        <dbReference type="ARBA" id="ARBA00022692"/>
    </source>
</evidence>
<evidence type="ECO:0000256" key="6">
    <source>
        <dbReference type="SAM" id="Phobius"/>
    </source>
</evidence>
<evidence type="ECO:0000256" key="3">
    <source>
        <dbReference type="ARBA" id="ARBA00022960"/>
    </source>
</evidence>
<dbReference type="Proteomes" id="UP000176666">
    <property type="component" value="Unassembled WGS sequence"/>
</dbReference>
<accession>A0A1F5GSP7</accession>
<feature type="transmembrane region" description="Helical" evidence="6">
    <location>
        <begin position="288"/>
        <end position="309"/>
    </location>
</feature>
<feature type="transmembrane region" description="Helical" evidence="6">
    <location>
        <begin position="169"/>
        <end position="190"/>
    </location>
</feature>
<keyword evidence="4 6" id="KW-1133">Transmembrane helix</keyword>
<feature type="transmembrane region" description="Helical" evidence="6">
    <location>
        <begin position="6"/>
        <end position="24"/>
    </location>
</feature>
<dbReference type="GO" id="GO:0008360">
    <property type="term" value="P:regulation of cell shape"/>
    <property type="evidence" value="ECO:0007669"/>
    <property type="project" value="UniProtKB-KW"/>
</dbReference>
<keyword evidence="3" id="KW-0133">Cell shape</keyword>
<evidence type="ECO:0000256" key="4">
    <source>
        <dbReference type="ARBA" id="ARBA00022989"/>
    </source>
</evidence>
<feature type="transmembrane region" description="Helical" evidence="6">
    <location>
        <begin position="60"/>
        <end position="78"/>
    </location>
</feature>
<dbReference type="Pfam" id="PF01098">
    <property type="entry name" value="FTSW_RODA_SPOVE"/>
    <property type="match status" value="1"/>
</dbReference>
<evidence type="ECO:0000313" key="8">
    <source>
        <dbReference type="Proteomes" id="UP000176666"/>
    </source>
</evidence>
<gene>
    <name evidence="7" type="ORF">A3F02_03765</name>
</gene>
<feature type="transmembrane region" description="Helical" evidence="6">
    <location>
        <begin position="125"/>
        <end position="142"/>
    </location>
</feature>
<evidence type="ECO:0000256" key="1">
    <source>
        <dbReference type="ARBA" id="ARBA00004141"/>
    </source>
</evidence>
<reference evidence="7 8" key="1">
    <citation type="journal article" date="2016" name="Nat. Commun.">
        <title>Thousands of microbial genomes shed light on interconnected biogeochemical processes in an aquifer system.</title>
        <authorList>
            <person name="Anantharaman K."/>
            <person name="Brown C.T."/>
            <person name="Hug L.A."/>
            <person name="Sharon I."/>
            <person name="Castelle C.J."/>
            <person name="Probst A.J."/>
            <person name="Thomas B.C."/>
            <person name="Singh A."/>
            <person name="Wilkins M.J."/>
            <person name="Karaoz U."/>
            <person name="Brodie E.L."/>
            <person name="Williams K.H."/>
            <person name="Hubbard S.S."/>
            <person name="Banfield J.F."/>
        </authorList>
    </citation>
    <scope>NUCLEOTIDE SEQUENCE [LARGE SCALE GENOMIC DNA]</scope>
</reference>
<feature type="transmembrane region" description="Helical" evidence="6">
    <location>
        <begin position="36"/>
        <end position="54"/>
    </location>
</feature>
<feature type="transmembrane region" description="Helical" evidence="6">
    <location>
        <begin position="256"/>
        <end position="276"/>
    </location>
</feature>
<name>A0A1F5GSP7_9BACT</name>
<dbReference type="PROSITE" id="PS00428">
    <property type="entry name" value="FTSW_RODA_SPOVE"/>
    <property type="match status" value="1"/>
</dbReference>